<accession>A0ABN6WXI5</accession>
<dbReference type="RefSeq" id="WP_286338080.1">
    <property type="nucleotide sequence ID" value="NZ_AP027371.1"/>
</dbReference>
<dbReference type="Proteomes" id="UP001321445">
    <property type="component" value="Plasmid pISO32_1"/>
</dbReference>
<feature type="domain" description="HNH nuclease" evidence="1">
    <location>
        <begin position="135"/>
        <end position="188"/>
    </location>
</feature>
<evidence type="ECO:0000259" key="1">
    <source>
        <dbReference type="Pfam" id="PF13391"/>
    </source>
</evidence>
<geneLocation type="plasmid" evidence="2 3">
    <name>pISO32_1</name>
</geneLocation>
<keyword evidence="3" id="KW-1185">Reference proteome</keyword>
<reference evidence="2 3" key="1">
    <citation type="submission" date="2023-03" db="EMBL/GenBank/DDBJ databases">
        <title>Description of Hydrogenimonas sp. ISO32.</title>
        <authorList>
            <person name="Mino S."/>
            <person name="Fukazawa S."/>
            <person name="Sawabe T."/>
        </authorList>
    </citation>
    <scope>NUCLEOTIDE SEQUENCE [LARGE SCALE GENOMIC DNA]</scope>
    <source>
        <strain evidence="2 3">ISO32</strain>
        <plasmid evidence="2 3">pISO32_1</plasmid>
    </source>
</reference>
<dbReference type="EMBL" id="AP027371">
    <property type="protein sequence ID" value="BDY14020.1"/>
    <property type="molecule type" value="Genomic_DNA"/>
</dbReference>
<dbReference type="InterPro" id="IPR003615">
    <property type="entry name" value="HNH_nuc"/>
</dbReference>
<gene>
    <name evidence="2" type="ORF">HCR_23330</name>
</gene>
<evidence type="ECO:0000313" key="2">
    <source>
        <dbReference type="EMBL" id="BDY14020.1"/>
    </source>
</evidence>
<organism evidence="2 3">
    <name type="scientific">Hydrogenimonas cancrithermarum</name>
    <dbReference type="NCBI Taxonomy" id="2993563"/>
    <lineage>
        <taxon>Bacteria</taxon>
        <taxon>Pseudomonadati</taxon>
        <taxon>Campylobacterota</taxon>
        <taxon>Epsilonproteobacteria</taxon>
        <taxon>Campylobacterales</taxon>
        <taxon>Hydrogenimonadaceae</taxon>
        <taxon>Hydrogenimonas</taxon>
    </lineage>
</organism>
<proteinExistence type="predicted"/>
<sequence length="235" mass="26811">MTATQAIYLRKLLTDAGYDLHKESGDWIVGYSSYYRHEAAIYGGDVMVLALPEMAAMQLNLYENAAFVPIDHAPDGFPMGMALHESELLTWLKKSIKIPLEKPETLKTDVQALVMQRRGQDRLRDELMRYWGGRCAVTNVKTPDLLIASHIKPWAECDTSEEKLDPFNALLLNAALDKAFDKGLISFDDEGKILISPQWDTSEAGAMGILEDAKLRRIDDNHRRYLQYHRQNIWK</sequence>
<keyword evidence="2" id="KW-0614">Plasmid</keyword>
<dbReference type="Pfam" id="PF13391">
    <property type="entry name" value="HNH_2"/>
    <property type="match status" value="1"/>
</dbReference>
<protein>
    <recommendedName>
        <fullName evidence="1">HNH nuclease domain-containing protein</fullName>
    </recommendedName>
</protein>
<name>A0ABN6WXI5_9BACT</name>
<evidence type="ECO:0000313" key="3">
    <source>
        <dbReference type="Proteomes" id="UP001321445"/>
    </source>
</evidence>